<accession>A0ABT1VSM2</accession>
<evidence type="ECO:0008006" key="3">
    <source>
        <dbReference type="Google" id="ProtNLM"/>
    </source>
</evidence>
<dbReference type="Gene3D" id="1.20.1050.10">
    <property type="match status" value="1"/>
</dbReference>
<keyword evidence="2" id="KW-1185">Reference proteome</keyword>
<gene>
    <name evidence="1" type="ORF">NFI88_00565</name>
</gene>
<dbReference type="Pfam" id="PF13410">
    <property type="entry name" value="GST_C_2"/>
    <property type="match status" value="1"/>
</dbReference>
<proteinExistence type="predicted"/>
<evidence type="ECO:0000313" key="2">
    <source>
        <dbReference type="Proteomes" id="UP001524547"/>
    </source>
</evidence>
<protein>
    <recommendedName>
        <fullName evidence="3">GST C-terminal domain-containing protein</fullName>
    </recommendedName>
</protein>
<dbReference type="InterPro" id="IPR036282">
    <property type="entry name" value="Glutathione-S-Trfase_C_sf"/>
</dbReference>
<sequence>MVEEGFRILSDQLGDHRWCGGGDRFSIGDSALFYVERWAPQAGIELPTNLRQHLARCKARPAVRRVLEIWEEPLD</sequence>
<reference evidence="1 2" key="1">
    <citation type="submission" date="2022-06" db="EMBL/GenBank/DDBJ databases">
        <title>Rhizosaccharibacter gen. nov. sp. nov. KSS12, endophytic bacteria isolated from sugarcane.</title>
        <authorList>
            <person name="Pitiwittayakul N."/>
        </authorList>
    </citation>
    <scope>NUCLEOTIDE SEQUENCE [LARGE SCALE GENOMIC DNA]</scope>
    <source>
        <strain evidence="1 2">KSS12</strain>
    </source>
</reference>
<organism evidence="1 2">
    <name type="scientific">Rhizosaccharibacter radicis</name>
    <dbReference type="NCBI Taxonomy" id="2782605"/>
    <lineage>
        <taxon>Bacteria</taxon>
        <taxon>Pseudomonadati</taxon>
        <taxon>Pseudomonadota</taxon>
        <taxon>Alphaproteobacteria</taxon>
        <taxon>Acetobacterales</taxon>
        <taxon>Acetobacteraceae</taxon>
        <taxon>Rhizosaccharibacter</taxon>
    </lineage>
</organism>
<dbReference type="EMBL" id="JAMZEJ010000001">
    <property type="protein sequence ID" value="MCQ8239331.1"/>
    <property type="molecule type" value="Genomic_DNA"/>
</dbReference>
<name>A0ABT1VSM2_9PROT</name>
<dbReference type="SUPFAM" id="SSF47616">
    <property type="entry name" value="GST C-terminal domain-like"/>
    <property type="match status" value="1"/>
</dbReference>
<comment type="caution">
    <text evidence="1">The sequence shown here is derived from an EMBL/GenBank/DDBJ whole genome shotgun (WGS) entry which is preliminary data.</text>
</comment>
<dbReference type="RefSeq" id="WP_422918077.1">
    <property type="nucleotide sequence ID" value="NZ_JAMZEJ010000001.1"/>
</dbReference>
<evidence type="ECO:0000313" key="1">
    <source>
        <dbReference type="EMBL" id="MCQ8239331.1"/>
    </source>
</evidence>
<dbReference type="Proteomes" id="UP001524547">
    <property type="component" value="Unassembled WGS sequence"/>
</dbReference>